<dbReference type="InterPro" id="IPR016181">
    <property type="entry name" value="Acyl_CoA_acyltransferase"/>
</dbReference>
<dbReference type="GO" id="GO:0030649">
    <property type="term" value="P:aminoglycoside antibiotic catabolic process"/>
    <property type="evidence" value="ECO:0007669"/>
    <property type="project" value="TreeGrafter"/>
</dbReference>
<dbReference type="SUPFAM" id="SSF55718">
    <property type="entry name" value="SCP-like"/>
    <property type="match status" value="1"/>
</dbReference>
<name>A0A078M2N5_9BACL</name>
<dbReference type="GO" id="GO:0034069">
    <property type="term" value="F:aminoglycoside N-acetyltransferase activity"/>
    <property type="evidence" value="ECO:0007669"/>
    <property type="project" value="TreeGrafter"/>
</dbReference>
<dbReference type="Gene3D" id="3.40.630.30">
    <property type="match status" value="2"/>
</dbReference>
<dbReference type="InterPro" id="IPR051554">
    <property type="entry name" value="Acetyltransferase_Eis"/>
</dbReference>
<dbReference type="InterPro" id="IPR041380">
    <property type="entry name" value="Acetyltransf_17"/>
</dbReference>
<protein>
    <recommendedName>
        <fullName evidence="1">N-acetyltransferase domain-containing protein</fullName>
    </recommendedName>
</protein>
<dbReference type="EMBL" id="LN483073">
    <property type="protein sequence ID" value="CEA00450.1"/>
    <property type="molecule type" value="Genomic_DNA"/>
</dbReference>
<dbReference type="InterPro" id="IPR025559">
    <property type="entry name" value="Eis_dom"/>
</dbReference>
<dbReference type="SUPFAM" id="SSF55729">
    <property type="entry name" value="Acyl-CoA N-acyltransferases (Nat)"/>
    <property type="match status" value="1"/>
</dbReference>
<evidence type="ECO:0000313" key="2">
    <source>
        <dbReference type="EMBL" id="CEA00450.1"/>
    </source>
</evidence>
<sequence length="411" mass="47877">MISQRKGLILKEIPQQDMAQSIDLLNYVFQASVSMQKDRFFINVKSKQFDVGHALGWYDKEQLVSQVLSLPFQVNIHGTVYEMGGITAVGTYPEYSGYGLMQQLLEECLLRMRSEGKYISYLFPYSIPYYRKKGWEIMSDIVEFEIKDSQLPYYKDVPGKMRRVDLRDSAIYDVYDQWAKVTHGVMVRNQIAWNEKYYEDFWEEKFVDTDVQLQAAVYYNDAGEAQGYLFYRIMEDNFYIDEMVHLCENARKGLWNFVAAHRSMIYNVYGKTTGNEAIAFLLEDSEIIQKVTPYFMARVVDVKGFLEQFPFNRTAFHMQLAITDSLVEWNNGMFEIIAQDGAVTVNRLSDTVDASDEHAVHMNIQTFATLFLGYKRPHYLEKVERLHGNAMSIGMLEDVIPMGIPTFIDYF</sequence>
<accession>A0A078M2N5</accession>
<reference evidence="2" key="1">
    <citation type="submission" date="2014-07" db="EMBL/GenBank/DDBJ databases">
        <authorList>
            <person name="Urmite Genomes Urmite Genomes"/>
        </authorList>
    </citation>
    <scope>NUCLEOTIDE SEQUENCE</scope>
    <source>
        <strain evidence="2">13S34_air</strain>
    </source>
</reference>
<dbReference type="PANTHER" id="PTHR37817:SF1">
    <property type="entry name" value="N-ACETYLTRANSFERASE EIS"/>
    <property type="match status" value="1"/>
</dbReference>
<dbReference type="PROSITE" id="PS51186">
    <property type="entry name" value="GNAT"/>
    <property type="match status" value="1"/>
</dbReference>
<dbReference type="HOGENOM" id="CLU_050659_1_1_9"/>
<evidence type="ECO:0000259" key="1">
    <source>
        <dbReference type="PROSITE" id="PS51186"/>
    </source>
</evidence>
<proteinExistence type="predicted"/>
<feature type="domain" description="N-acetyltransferase" evidence="1">
    <location>
        <begin position="8"/>
        <end position="158"/>
    </location>
</feature>
<dbReference type="InterPro" id="IPR036527">
    <property type="entry name" value="SCP2_sterol-bd_dom_sf"/>
</dbReference>
<gene>
    <name evidence="2" type="ORF">BN1050_00615</name>
</gene>
<organism evidence="2">
    <name type="scientific">Metalysinibacillus saudimassiliensis</name>
    <dbReference type="NCBI Taxonomy" id="1461583"/>
    <lineage>
        <taxon>Bacteria</taxon>
        <taxon>Bacillati</taxon>
        <taxon>Bacillota</taxon>
        <taxon>Bacilli</taxon>
        <taxon>Bacillales</taxon>
        <taxon>Caryophanaceae</taxon>
        <taxon>Metalysinibacillus</taxon>
    </lineage>
</organism>
<dbReference type="Gene3D" id="3.30.1050.10">
    <property type="entry name" value="SCP2 sterol-binding domain"/>
    <property type="match status" value="1"/>
</dbReference>
<dbReference type="Pfam" id="PF17668">
    <property type="entry name" value="Acetyltransf_17"/>
    <property type="match status" value="1"/>
</dbReference>
<dbReference type="PANTHER" id="PTHR37817">
    <property type="entry name" value="N-ACETYLTRANSFERASE EIS"/>
    <property type="match status" value="1"/>
</dbReference>
<dbReference type="Pfam" id="PF13527">
    <property type="entry name" value="Acetyltransf_9"/>
    <property type="match status" value="1"/>
</dbReference>
<dbReference type="Pfam" id="PF13530">
    <property type="entry name" value="SCP2_2"/>
    <property type="match status" value="1"/>
</dbReference>
<dbReference type="PATRIC" id="fig|1461583.4.peg.587"/>
<dbReference type="AlphaFoldDB" id="A0A078M2N5"/>
<dbReference type="InterPro" id="IPR000182">
    <property type="entry name" value="GNAT_dom"/>
</dbReference>